<dbReference type="EMBL" id="JAVFHQ010000028">
    <property type="protein sequence ID" value="KAK4543982.1"/>
    <property type="molecule type" value="Genomic_DNA"/>
</dbReference>
<reference evidence="1 2" key="1">
    <citation type="submission" date="2021-11" db="EMBL/GenBank/DDBJ databases">
        <title>Black yeast isolated from Biological Soil Crust.</title>
        <authorList>
            <person name="Kurbessoian T."/>
        </authorList>
    </citation>
    <scope>NUCLEOTIDE SEQUENCE [LARGE SCALE GENOMIC DNA]</scope>
    <source>
        <strain evidence="1 2">CCFEE 5522</strain>
    </source>
</reference>
<sequence>MAPNNLPRFYWNKFKRERETAHARELSLQIINEFDAPKHAHVQAYQLISLCTNNDFDAKHFLEEAFKVLDGLDGHDQLVQQTRDHTSIMLKELEDAWTAKWLEVYGNPQDKLPSWEDIKTYVMEQLIGRDAQLAEEMGALHVASNSFREELGRDGSPGAEEP</sequence>
<name>A0AAV9JFA6_9PEZI</name>
<evidence type="ECO:0000313" key="1">
    <source>
        <dbReference type="EMBL" id="KAK4543982.1"/>
    </source>
</evidence>
<protein>
    <submittedName>
        <fullName evidence="1">Uncharacterized protein</fullName>
    </submittedName>
</protein>
<evidence type="ECO:0000313" key="2">
    <source>
        <dbReference type="Proteomes" id="UP001324427"/>
    </source>
</evidence>
<organism evidence="1 2">
    <name type="scientific">Oleoguttula mirabilis</name>
    <dbReference type="NCBI Taxonomy" id="1507867"/>
    <lineage>
        <taxon>Eukaryota</taxon>
        <taxon>Fungi</taxon>
        <taxon>Dikarya</taxon>
        <taxon>Ascomycota</taxon>
        <taxon>Pezizomycotina</taxon>
        <taxon>Dothideomycetes</taxon>
        <taxon>Dothideomycetidae</taxon>
        <taxon>Mycosphaerellales</taxon>
        <taxon>Teratosphaeriaceae</taxon>
        <taxon>Oleoguttula</taxon>
    </lineage>
</organism>
<dbReference type="AlphaFoldDB" id="A0AAV9JFA6"/>
<dbReference type="Proteomes" id="UP001324427">
    <property type="component" value="Unassembled WGS sequence"/>
</dbReference>
<keyword evidence="2" id="KW-1185">Reference proteome</keyword>
<proteinExistence type="predicted"/>
<gene>
    <name evidence="1" type="ORF">LTR36_004756</name>
</gene>
<accession>A0AAV9JFA6</accession>
<comment type="caution">
    <text evidence="1">The sequence shown here is derived from an EMBL/GenBank/DDBJ whole genome shotgun (WGS) entry which is preliminary data.</text>
</comment>